<accession>A0A1Y4MTM6</accession>
<protein>
    <submittedName>
        <fullName evidence="2">Uncharacterized protein</fullName>
    </submittedName>
</protein>
<reference evidence="3" key="1">
    <citation type="submission" date="2017-04" db="EMBL/GenBank/DDBJ databases">
        <title>Function of individual gut microbiota members based on whole genome sequencing of pure cultures obtained from chicken caecum.</title>
        <authorList>
            <person name="Medvecky M."/>
            <person name="Cejkova D."/>
            <person name="Polansky O."/>
            <person name="Karasova D."/>
            <person name="Kubasova T."/>
            <person name="Cizek A."/>
            <person name="Rychlik I."/>
        </authorList>
    </citation>
    <scope>NUCLEOTIDE SEQUENCE [LARGE SCALE GENOMIC DNA]</scope>
    <source>
        <strain evidence="3">An175</strain>
    </source>
</reference>
<proteinExistence type="predicted"/>
<comment type="caution">
    <text evidence="2">The sequence shown here is derived from an EMBL/GenBank/DDBJ whole genome shotgun (WGS) entry which is preliminary data.</text>
</comment>
<evidence type="ECO:0000256" key="1">
    <source>
        <dbReference type="SAM" id="MobiDB-lite"/>
    </source>
</evidence>
<gene>
    <name evidence="2" type="ORF">B5F11_16830</name>
</gene>
<evidence type="ECO:0000313" key="3">
    <source>
        <dbReference type="Proteomes" id="UP000196386"/>
    </source>
</evidence>
<organism evidence="2 3">
    <name type="scientific">Anaerotruncus colihominis</name>
    <dbReference type="NCBI Taxonomy" id="169435"/>
    <lineage>
        <taxon>Bacteria</taxon>
        <taxon>Bacillati</taxon>
        <taxon>Bacillota</taxon>
        <taxon>Clostridia</taxon>
        <taxon>Eubacteriales</taxon>
        <taxon>Oscillospiraceae</taxon>
        <taxon>Anaerotruncus</taxon>
    </lineage>
</organism>
<sequence>MSNPRTDCARLPAVGGLRTGHARPASASKIRDRRRAAGMDFASAHLKQAAPLFAARPVFIARL</sequence>
<dbReference type="Proteomes" id="UP000196386">
    <property type="component" value="Unassembled WGS sequence"/>
</dbReference>
<feature type="region of interest" description="Disordered" evidence="1">
    <location>
        <begin position="1"/>
        <end position="30"/>
    </location>
</feature>
<evidence type="ECO:0000313" key="2">
    <source>
        <dbReference type="EMBL" id="OUP67755.1"/>
    </source>
</evidence>
<dbReference type="AlphaFoldDB" id="A0A1Y4MTM6"/>
<name>A0A1Y4MTM6_9FIRM</name>
<dbReference type="EMBL" id="NFKP01000027">
    <property type="protein sequence ID" value="OUP67755.1"/>
    <property type="molecule type" value="Genomic_DNA"/>
</dbReference>